<accession>A0AAP0JN32</accession>
<protein>
    <recommendedName>
        <fullName evidence="6">Importin alpha</fullName>
    </recommendedName>
</protein>
<reference evidence="4 5" key="1">
    <citation type="submission" date="2024-01" db="EMBL/GenBank/DDBJ databases">
        <title>Genome assemblies of Stephania.</title>
        <authorList>
            <person name="Yang L."/>
        </authorList>
    </citation>
    <scope>NUCLEOTIDE SEQUENCE [LARGE SCALE GENOMIC DNA]</scope>
    <source>
        <strain evidence="4">QJT</strain>
        <tissue evidence="4">Leaf</tissue>
    </source>
</reference>
<gene>
    <name evidence="4" type="ORF">Sjap_007249</name>
</gene>
<dbReference type="Pfam" id="PF16186">
    <property type="entry name" value="Arm_3"/>
    <property type="match status" value="1"/>
</dbReference>
<dbReference type="InterPro" id="IPR016024">
    <property type="entry name" value="ARM-type_fold"/>
</dbReference>
<dbReference type="Gene3D" id="1.25.10.10">
    <property type="entry name" value="Leucine-rich Repeat Variant"/>
    <property type="match status" value="1"/>
</dbReference>
<proteinExistence type="inferred from homology"/>
<dbReference type="PANTHER" id="PTHR23316">
    <property type="entry name" value="IMPORTIN ALPHA"/>
    <property type="match status" value="1"/>
</dbReference>
<dbReference type="AlphaFoldDB" id="A0AAP0JN32"/>
<evidence type="ECO:0000256" key="3">
    <source>
        <dbReference type="ARBA" id="ARBA00022927"/>
    </source>
</evidence>
<dbReference type="InterPro" id="IPR032413">
    <property type="entry name" value="Arm_3"/>
</dbReference>
<keyword evidence="5" id="KW-1185">Reference proteome</keyword>
<dbReference type="GO" id="GO:0015031">
    <property type="term" value="P:protein transport"/>
    <property type="evidence" value="ECO:0007669"/>
    <property type="project" value="UniProtKB-KW"/>
</dbReference>
<evidence type="ECO:0000256" key="2">
    <source>
        <dbReference type="ARBA" id="ARBA00022448"/>
    </source>
</evidence>
<name>A0AAP0JN32_9MAGN</name>
<dbReference type="SUPFAM" id="SSF48371">
    <property type="entry name" value="ARM repeat"/>
    <property type="match status" value="1"/>
</dbReference>
<sequence>MPALRTVGNIATGDDFQTQFIIDNQVLPCLHQHLTQDNKKAIKKKACWTISNILAGNRGQIQAVNDANLISLVIQLLPHAEFDIKIEAVWAISNITSGGSQEQIQYLVSQNCIKPLCDILGYPDPRIVIVCLKGLENILKVGKALKDMGRNGGMNIYAHMIDECGGFEKIENLQSHDNNDIYERAVKILEKYPVDDEEVQAAAGRSSAHGLG</sequence>
<dbReference type="Proteomes" id="UP001417504">
    <property type="component" value="Unassembled WGS sequence"/>
</dbReference>
<comment type="caution">
    <text evidence="4">The sequence shown here is derived from an EMBL/GenBank/DDBJ whole genome shotgun (WGS) entry which is preliminary data.</text>
</comment>
<keyword evidence="2" id="KW-0813">Transport</keyword>
<comment type="similarity">
    <text evidence="1">Belongs to the importin alpha family.</text>
</comment>
<keyword evidence="3" id="KW-0653">Protein transport</keyword>
<dbReference type="InterPro" id="IPR000225">
    <property type="entry name" value="Armadillo"/>
</dbReference>
<dbReference type="EMBL" id="JBBNAE010000003">
    <property type="protein sequence ID" value="KAK9136655.1"/>
    <property type="molecule type" value="Genomic_DNA"/>
</dbReference>
<evidence type="ECO:0008006" key="6">
    <source>
        <dbReference type="Google" id="ProtNLM"/>
    </source>
</evidence>
<dbReference type="Pfam" id="PF00514">
    <property type="entry name" value="Arm"/>
    <property type="match status" value="3"/>
</dbReference>
<dbReference type="SMART" id="SM00185">
    <property type="entry name" value="ARM"/>
    <property type="match status" value="3"/>
</dbReference>
<evidence type="ECO:0000313" key="5">
    <source>
        <dbReference type="Proteomes" id="UP001417504"/>
    </source>
</evidence>
<organism evidence="4 5">
    <name type="scientific">Stephania japonica</name>
    <dbReference type="NCBI Taxonomy" id="461633"/>
    <lineage>
        <taxon>Eukaryota</taxon>
        <taxon>Viridiplantae</taxon>
        <taxon>Streptophyta</taxon>
        <taxon>Embryophyta</taxon>
        <taxon>Tracheophyta</taxon>
        <taxon>Spermatophyta</taxon>
        <taxon>Magnoliopsida</taxon>
        <taxon>Ranunculales</taxon>
        <taxon>Menispermaceae</taxon>
        <taxon>Menispermoideae</taxon>
        <taxon>Cissampelideae</taxon>
        <taxon>Stephania</taxon>
    </lineage>
</organism>
<evidence type="ECO:0000313" key="4">
    <source>
        <dbReference type="EMBL" id="KAK9136655.1"/>
    </source>
</evidence>
<evidence type="ECO:0000256" key="1">
    <source>
        <dbReference type="ARBA" id="ARBA00010394"/>
    </source>
</evidence>
<dbReference type="InterPro" id="IPR011989">
    <property type="entry name" value="ARM-like"/>
</dbReference>